<evidence type="ECO:0000259" key="1">
    <source>
        <dbReference type="Pfam" id="PF02811"/>
    </source>
</evidence>
<feature type="non-terminal residue" evidence="2">
    <location>
        <position position="1"/>
    </location>
</feature>
<protein>
    <recommendedName>
        <fullName evidence="1">PHP domain-containing protein</fullName>
    </recommendedName>
</protein>
<organism evidence="2">
    <name type="scientific">marine metagenome</name>
    <dbReference type="NCBI Taxonomy" id="408172"/>
    <lineage>
        <taxon>unclassified sequences</taxon>
        <taxon>metagenomes</taxon>
        <taxon>ecological metagenomes</taxon>
    </lineage>
</organism>
<dbReference type="InterPro" id="IPR004805">
    <property type="entry name" value="DnaE2/DnaE/PolC"/>
</dbReference>
<dbReference type="GO" id="GO:0006260">
    <property type="term" value="P:DNA replication"/>
    <property type="evidence" value="ECO:0007669"/>
    <property type="project" value="InterPro"/>
</dbReference>
<dbReference type="PANTHER" id="PTHR32294">
    <property type="entry name" value="DNA POLYMERASE III SUBUNIT ALPHA"/>
    <property type="match status" value="1"/>
</dbReference>
<proteinExistence type="predicted"/>
<dbReference type="Pfam" id="PF02811">
    <property type="entry name" value="PHP"/>
    <property type="match status" value="1"/>
</dbReference>
<sequence>VVRIPRLIKQVQKLQMSAVALTDQSNVSAMVKFYSAAMNQGVKPIIGADVWIAEDERDSSPSRATFLCTELGGFRYLSQLLTRSYTEGQAHGYPVILRDWLKPEL</sequence>
<dbReference type="PANTHER" id="PTHR32294:SF0">
    <property type="entry name" value="DNA POLYMERASE III SUBUNIT ALPHA"/>
    <property type="match status" value="1"/>
</dbReference>
<dbReference type="Gene3D" id="3.20.20.140">
    <property type="entry name" value="Metal-dependent hydrolases"/>
    <property type="match status" value="1"/>
</dbReference>
<dbReference type="GO" id="GO:0008408">
    <property type="term" value="F:3'-5' exonuclease activity"/>
    <property type="evidence" value="ECO:0007669"/>
    <property type="project" value="InterPro"/>
</dbReference>
<dbReference type="EMBL" id="UINC01028701">
    <property type="protein sequence ID" value="SVB10156.1"/>
    <property type="molecule type" value="Genomic_DNA"/>
</dbReference>
<accession>A0A382B8Q0</accession>
<evidence type="ECO:0000313" key="2">
    <source>
        <dbReference type="EMBL" id="SVB10156.1"/>
    </source>
</evidence>
<gene>
    <name evidence="2" type="ORF">METZ01_LOCUS163010</name>
</gene>
<dbReference type="AlphaFoldDB" id="A0A382B8Q0"/>
<feature type="domain" description="PHP" evidence="1">
    <location>
        <begin position="2"/>
        <end position="102"/>
    </location>
</feature>
<reference evidence="2" key="1">
    <citation type="submission" date="2018-05" db="EMBL/GenBank/DDBJ databases">
        <authorList>
            <person name="Lanie J.A."/>
            <person name="Ng W.-L."/>
            <person name="Kazmierczak K.M."/>
            <person name="Andrzejewski T.M."/>
            <person name="Davidsen T.M."/>
            <person name="Wayne K.J."/>
            <person name="Tettelin H."/>
            <person name="Glass J.I."/>
            <person name="Rusch D."/>
            <person name="Podicherti R."/>
            <person name="Tsui H.-C.T."/>
            <person name="Winkler M.E."/>
        </authorList>
    </citation>
    <scope>NUCLEOTIDE SEQUENCE</scope>
</reference>
<name>A0A382B8Q0_9ZZZZ</name>
<feature type="non-terminal residue" evidence="2">
    <location>
        <position position="105"/>
    </location>
</feature>
<dbReference type="InterPro" id="IPR004013">
    <property type="entry name" value="PHP_dom"/>
</dbReference>